<evidence type="ECO:0000313" key="1">
    <source>
        <dbReference type="EMBL" id="MDT7847181.1"/>
    </source>
</evidence>
<dbReference type="RefSeq" id="WP_314207373.1">
    <property type="nucleotide sequence ID" value="NZ_JAVTLL010000045.1"/>
</dbReference>
<proteinExistence type="predicted"/>
<sequence>MTSLWMPGAEKLDIGNHAATDGGKAKAIAHITWDRNATAAKPAALVPYENLRDYFSKNAAGKQVAPHILWDPFTGRISQFFPANSRSLSLRDLAGGTRTNRAGSVVIQVEALFFPHCKVDGKVYAALADTPCKGWPELQAWVHSWGVPNSWPMGAPAGFKSRRSAATWASTGGWYAHGDVPENDHTDPGSWPAFVGATAAQPAKPKYEPFPGASWFTIGRRSPIVAAMHDRLVAVGCNRYKSSANKNVIGSGDVASYEAWQRKCGYSGTAAKWPPGKTTWDKLQVPNV</sequence>
<dbReference type="EMBL" id="JAVTLL010000045">
    <property type="protein sequence ID" value="MDT7847181.1"/>
    <property type="molecule type" value="Genomic_DNA"/>
</dbReference>
<accession>A0ABU3M804</accession>
<comment type="caution">
    <text evidence="1">The sequence shown here is derived from an EMBL/GenBank/DDBJ whole genome shotgun (WGS) entry which is preliminary data.</text>
</comment>
<reference evidence="2" key="1">
    <citation type="submission" date="2023-07" db="EMBL/GenBank/DDBJ databases">
        <title>Draft genome sequence of the endophytic actinobacterium Streptomyces justiciae WPN32, a potential antibiotic producer.</title>
        <authorList>
            <person name="Yasawong M."/>
            <person name="Pana W."/>
            <person name="Ganta P."/>
            <person name="Santapan N."/>
            <person name="Songngamsuk T."/>
            <person name="Phatcharaharikarn M."/>
            <person name="Kerdtoob S."/>
            <person name="Nantapong N."/>
        </authorList>
    </citation>
    <scope>NUCLEOTIDE SEQUENCE [LARGE SCALE GENOMIC DNA]</scope>
    <source>
        <strain evidence="2">WPN32</strain>
    </source>
</reference>
<dbReference type="NCBIfam" id="NF038080">
    <property type="entry name" value="PG_bind_siph"/>
    <property type="match status" value="1"/>
</dbReference>
<keyword evidence="2" id="KW-1185">Reference proteome</keyword>
<organism evidence="1 2">
    <name type="scientific">Streptomyces justiciae</name>
    <dbReference type="NCBI Taxonomy" id="2780140"/>
    <lineage>
        <taxon>Bacteria</taxon>
        <taxon>Bacillati</taxon>
        <taxon>Actinomycetota</taxon>
        <taxon>Actinomycetes</taxon>
        <taxon>Kitasatosporales</taxon>
        <taxon>Streptomycetaceae</taxon>
        <taxon>Streptomyces</taxon>
    </lineage>
</organism>
<protein>
    <submittedName>
        <fullName evidence="1">Peptidoglycan-binding protein</fullName>
    </submittedName>
</protein>
<name>A0ABU3M804_9ACTN</name>
<dbReference type="InterPro" id="IPR047763">
    <property type="entry name" value="PG_bind_dom_phiBT1-type"/>
</dbReference>
<evidence type="ECO:0000313" key="2">
    <source>
        <dbReference type="Proteomes" id="UP001257948"/>
    </source>
</evidence>
<gene>
    <name evidence="1" type="ORF">RQC66_41315</name>
</gene>
<dbReference type="Proteomes" id="UP001257948">
    <property type="component" value="Unassembled WGS sequence"/>
</dbReference>